<evidence type="ECO:0000259" key="2">
    <source>
        <dbReference type="Pfam" id="PF04471"/>
    </source>
</evidence>
<reference evidence="3" key="1">
    <citation type="submission" date="2020-01" db="EMBL/GenBank/DDBJ databases">
        <authorList>
            <person name="Meier V. D."/>
            <person name="Meier V D."/>
        </authorList>
    </citation>
    <scope>NUCLEOTIDE SEQUENCE</scope>
    <source>
        <strain evidence="3">HLG_WM_MAG_01</strain>
    </source>
</reference>
<sequence>MAYLLLDMNNSNYNPTMTNLTTSHMQSYLLLLLFLVLFLYNSVKYYRYFKNRTLLKRSKTLKKIKRLSWFEFELLTIELFVALGWKVKGNEKKGADGGIDIWIEKHHLFKKNTTAIVQCKKYEDAKVTVKVVREMYGLMHEHGVDEVYIVTTSQFTKECYSFIKEKKIILIHGNILVRLIARVT</sequence>
<feature type="transmembrane region" description="Helical" evidence="1">
    <location>
        <begin position="27"/>
        <end position="46"/>
    </location>
</feature>
<name>A0A6S6TXI3_9BACT</name>
<evidence type="ECO:0000256" key="1">
    <source>
        <dbReference type="SAM" id="Phobius"/>
    </source>
</evidence>
<dbReference type="InterPro" id="IPR011856">
    <property type="entry name" value="tRNA_endonuc-like_dom_sf"/>
</dbReference>
<dbReference type="Pfam" id="PF04471">
    <property type="entry name" value="Mrr_cat"/>
    <property type="match status" value="1"/>
</dbReference>
<accession>A0A6S6TXI3</accession>
<keyword evidence="1" id="KW-1133">Transmembrane helix</keyword>
<dbReference type="InterPro" id="IPR007560">
    <property type="entry name" value="Restrct_endonuc_IV_Mrr"/>
</dbReference>
<organism evidence="3">
    <name type="scientific">uncultured Sulfurovum sp</name>
    <dbReference type="NCBI Taxonomy" id="269237"/>
    <lineage>
        <taxon>Bacteria</taxon>
        <taxon>Pseudomonadati</taxon>
        <taxon>Campylobacterota</taxon>
        <taxon>Epsilonproteobacteria</taxon>
        <taxon>Campylobacterales</taxon>
        <taxon>Sulfurovaceae</taxon>
        <taxon>Sulfurovum</taxon>
        <taxon>environmental samples</taxon>
    </lineage>
</organism>
<dbReference type="InterPro" id="IPR011335">
    <property type="entry name" value="Restrct_endonuc-II-like"/>
</dbReference>
<keyword evidence="1" id="KW-0472">Membrane</keyword>
<dbReference type="GO" id="GO:0009307">
    <property type="term" value="P:DNA restriction-modification system"/>
    <property type="evidence" value="ECO:0007669"/>
    <property type="project" value="InterPro"/>
</dbReference>
<dbReference type="SUPFAM" id="SSF52980">
    <property type="entry name" value="Restriction endonuclease-like"/>
    <property type="match status" value="1"/>
</dbReference>
<dbReference type="PANTHER" id="PTHR30015:SF7">
    <property type="entry name" value="TYPE IV METHYL-DIRECTED RESTRICTION ENZYME ECOKMRR"/>
    <property type="match status" value="1"/>
</dbReference>
<feature type="domain" description="Restriction endonuclease type IV Mrr" evidence="2">
    <location>
        <begin position="64"/>
        <end position="180"/>
    </location>
</feature>
<dbReference type="Gene3D" id="3.40.1350.10">
    <property type="match status" value="1"/>
</dbReference>
<dbReference type="InterPro" id="IPR052906">
    <property type="entry name" value="Type_IV_Methyl-Rstrct_Enzyme"/>
</dbReference>
<dbReference type="GO" id="GO:0015666">
    <property type="term" value="F:restriction endodeoxyribonuclease activity"/>
    <property type="evidence" value="ECO:0007669"/>
    <property type="project" value="TreeGrafter"/>
</dbReference>
<gene>
    <name evidence="3" type="ORF">HELGO_WM1723</name>
</gene>
<dbReference type="GO" id="GO:0003677">
    <property type="term" value="F:DNA binding"/>
    <property type="evidence" value="ECO:0007669"/>
    <property type="project" value="InterPro"/>
</dbReference>
<dbReference type="EMBL" id="CACVAS010000147">
    <property type="protein sequence ID" value="CAA6827231.1"/>
    <property type="molecule type" value="Genomic_DNA"/>
</dbReference>
<proteinExistence type="predicted"/>
<keyword evidence="1" id="KW-0812">Transmembrane</keyword>
<evidence type="ECO:0000313" key="3">
    <source>
        <dbReference type="EMBL" id="CAA6827231.1"/>
    </source>
</evidence>
<dbReference type="AlphaFoldDB" id="A0A6S6TXI3"/>
<dbReference type="PANTHER" id="PTHR30015">
    <property type="entry name" value="MRR RESTRICTION SYSTEM PROTEIN"/>
    <property type="match status" value="1"/>
</dbReference>
<protein>
    <recommendedName>
        <fullName evidence="2">Restriction endonuclease type IV Mrr domain-containing protein</fullName>
    </recommendedName>
</protein>